<organism evidence="3">
    <name type="scientific">uncultured organism</name>
    <dbReference type="NCBI Taxonomy" id="155900"/>
    <lineage>
        <taxon>unclassified sequences</taxon>
        <taxon>environmental samples</taxon>
    </lineage>
</organism>
<evidence type="ECO:0000259" key="2">
    <source>
        <dbReference type="Pfam" id="PF13511"/>
    </source>
</evidence>
<dbReference type="EMBL" id="MN079094">
    <property type="protein sequence ID" value="QEA05069.1"/>
    <property type="molecule type" value="Genomic_DNA"/>
</dbReference>
<gene>
    <name evidence="3" type="ORF">KBTEX_01388</name>
</gene>
<feature type="domain" description="DUF4124" evidence="2">
    <location>
        <begin position="18"/>
        <end position="67"/>
    </location>
</feature>
<evidence type="ECO:0000256" key="1">
    <source>
        <dbReference type="SAM" id="MobiDB-lite"/>
    </source>
</evidence>
<protein>
    <recommendedName>
        <fullName evidence="2">DUF4124 domain-containing protein</fullName>
    </recommendedName>
</protein>
<feature type="compositionally biased region" description="Basic and acidic residues" evidence="1">
    <location>
        <begin position="72"/>
        <end position="81"/>
    </location>
</feature>
<dbReference type="Pfam" id="PF13511">
    <property type="entry name" value="DUF4124"/>
    <property type="match status" value="1"/>
</dbReference>
<feature type="region of interest" description="Disordered" evidence="1">
    <location>
        <begin position="42"/>
        <end position="92"/>
    </location>
</feature>
<accession>A0A5B8R7H9</accession>
<dbReference type="AlphaFoldDB" id="A0A5B8R7H9"/>
<evidence type="ECO:0000313" key="3">
    <source>
        <dbReference type="EMBL" id="QEA05069.1"/>
    </source>
</evidence>
<proteinExistence type="predicted"/>
<sequence>MSVPTVSRLTVLCLFAILVAAVAAPAAADVYRWVDDQGQVHFSDEPHDGAEPVDVGEPTVVDSLPAPQGTGPKDDADRGGDDSDSGTGDGAAAQTQWRIAIAAPSDEATVRDNQGKLQLVLDVRPRLSEDQRILILVDGSPYRQGPFTVTDITLSGLDRGAHELQALLRDDSGRVLARSATVTVYLHQASRLFRNR</sequence>
<reference evidence="3" key="1">
    <citation type="submission" date="2019-06" db="EMBL/GenBank/DDBJ databases">
        <authorList>
            <person name="Murdoch R.W."/>
            <person name="Fathepure B."/>
        </authorList>
    </citation>
    <scope>NUCLEOTIDE SEQUENCE</scope>
</reference>
<name>A0A5B8R7H9_9ZZZZ</name>
<dbReference type="InterPro" id="IPR025392">
    <property type="entry name" value="DUF4124"/>
</dbReference>